<dbReference type="AlphaFoldDB" id="A0A7K1UJP1"/>
<proteinExistence type="predicted"/>
<comment type="caution">
    <text evidence="1">The sequence shown here is derived from an EMBL/GenBank/DDBJ whole genome shotgun (WGS) entry which is preliminary data.</text>
</comment>
<dbReference type="EMBL" id="WRPM01000070">
    <property type="protein sequence ID" value="MVT26680.1"/>
    <property type="molecule type" value="Genomic_DNA"/>
</dbReference>
<reference evidence="1 2" key="1">
    <citation type="submission" date="2019-12" db="EMBL/GenBank/DDBJ databases">
        <title>Nesterenkonia muleiensis sp. nov., a novel actinobacterium isolated from sap of Populus euphratica.</title>
        <authorList>
            <person name="Wang R."/>
        </authorList>
    </citation>
    <scope>NUCLEOTIDE SEQUENCE [LARGE SCALE GENOMIC DNA]</scope>
    <source>
        <strain evidence="1 2">F10</strain>
    </source>
</reference>
<name>A0A7K1UJP1_9MICC</name>
<accession>A0A7K1UJP1</accession>
<evidence type="ECO:0000313" key="2">
    <source>
        <dbReference type="Proteomes" id="UP000460157"/>
    </source>
</evidence>
<dbReference type="Proteomes" id="UP000460157">
    <property type="component" value="Unassembled WGS sequence"/>
</dbReference>
<organism evidence="1 2">
    <name type="scientific">Nesterenkonia alkaliphila</name>
    <dbReference type="NCBI Taxonomy" id="1463631"/>
    <lineage>
        <taxon>Bacteria</taxon>
        <taxon>Bacillati</taxon>
        <taxon>Actinomycetota</taxon>
        <taxon>Actinomycetes</taxon>
        <taxon>Micrococcales</taxon>
        <taxon>Micrococcaceae</taxon>
        <taxon>Nesterenkonia</taxon>
    </lineage>
</organism>
<protein>
    <submittedName>
        <fullName evidence="1">Uncharacterized protein</fullName>
    </submittedName>
</protein>
<sequence>MLTSPQKGGANLVHFILGEPGVDWASGEFYGSNRRLARTARAAGNPETVNRHWQLSAEMLDLEARPAD</sequence>
<keyword evidence="2" id="KW-1185">Reference proteome</keyword>
<dbReference type="OrthoDB" id="3237043at2"/>
<gene>
    <name evidence="1" type="ORF">GNZ21_09970</name>
</gene>
<evidence type="ECO:0000313" key="1">
    <source>
        <dbReference type="EMBL" id="MVT26680.1"/>
    </source>
</evidence>
<dbReference type="RefSeq" id="WP_157323876.1">
    <property type="nucleotide sequence ID" value="NZ_BMFX01000002.1"/>
</dbReference>